<dbReference type="RefSeq" id="WP_164353011.1">
    <property type="nucleotide sequence ID" value="NZ_JAABNT010000003.1"/>
</dbReference>
<feature type="transmembrane region" description="Helical" evidence="1">
    <location>
        <begin position="68"/>
        <end position="86"/>
    </location>
</feature>
<evidence type="ECO:0000313" key="3">
    <source>
        <dbReference type="Proteomes" id="UP000468591"/>
    </source>
</evidence>
<keyword evidence="1" id="KW-1133">Transmembrane helix</keyword>
<evidence type="ECO:0000256" key="1">
    <source>
        <dbReference type="SAM" id="Phobius"/>
    </source>
</evidence>
<accession>A0A6P0C7C4</accession>
<keyword evidence="1" id="KW-0472">Membrane</keyword>
<organism evidence="2 3">
    <name type="scientific">Sulfitobacter sediminilitoris</name>
    <dbReference type="NCBI Taxonomy" id="2698830"/>
    <lineage>
        <taxon>Bacteria</taxon>
        <taxon>Pseudomonadati</taxon>
        <taxon>Pseudomonadota</taxon>
        <taxon>Alphaproteobacteria</taxon>
        <taxon>Rhodobacterales</taxon>
        <taxon>Roseobacteraceae</taxon>
        <taxon>Sulfitobacter</taxon>
    </lineage>
</organism>
<evidence type="ECO:0008006" key="4">
    <source>
        <dbReference type="Google" id="ProtNLM"/>
    </source>
</evidence>
<keyword evidence="3" id="KW-1185">Reference proteome</keyword>
<protein>
    <recommendedName>
        <fullName evidence="4">NfeD family protein</fullName>
    </recommendedName>
</protein>
<name>A0A6P0C7C4_9RHOB</name>
<keyword evidence="1" id="KW-0812">Transmembrane</keyword>
<comment type="caution">
    <text evidence="2">The sequence shown here is derived from an EMBL/GenBank/DDBJ whole genome shotgun (WGS) entry which is preliminary data.</text>
</comment>
<dbReference type="EMBL" id="JAABNT010000003">
    <property type="protein sequence ID" value="NEK22081.1"/>
    <property type="molecule type" value="Genomic_DNA"/>
</dbReference>
<feature type="transmembrane region" description="Helical" evidence="1">
    <location>
        <begin position="6"/>
        <end position="24"/>
    </location>
</feature>
<evidence type="ECO:0000313" key="2">
    <source>
        <dbReference type="EMBL" id="NEK22081.1"/>
    </source>
</evidence>
<dbReference type="AlphaFoldDB" id="A0A6P0C7C4"/>
<sequence length="107" mass="11407">MADYLSLWWIWICIALGLGVVELLAPGFIFLGFAIGAVIMAGIVAIMSRTDSAVISFNEVAILDVTNVAALLAVFAILSLGAWIVLKAAFRKQSSGARIVTHDINDN</sequence>
<dbReference type="Proteomes" id="UP000468591">
    <property type="component" value="Unassembled WGS sequence"/>
</dbReference>
<gene>
    <name evidence="2" type="ORF">GV827_06660</name>
</gene>
<feature type="transmembrane region" description="Helical" evidence="1">
    <location>
        <begin position="29"/>
        <end position="48"/>
    </location>
</feature>
<proteinExistence type="predicted"/>
<reference evidence="2 3" key="1">
    <citation type="submission" date="2020-01" db="EMBL/GenBank/DDBJ databases">
        <title>Sulfitobacter sediminilitoris sp. nov., isolated from a tidal flat.</title>
        <authorList>
            <person name="Park S."/>
            <person name="Yoon J.-H."/>
        </authorList>
    </citation>
    <scope>NUCLEOTIDE SEQUENCE [LARGE SCALE GENOMIC DNA]</scope>
    <source>
        <strain evidence="2 3">JBTF-M27</strain>
    </source>
</reference>